<accession>A0A9W7FEP2</accession>
<keyword evidence="5 6" id="KW-0067">ATP-binding</keyword>
<dbReference type="PANTHER" id="PTHR24058:SF103">
    <property type="entry name" value="SERINE_THREONINE-PROTEIN KINASE PRP4 HOMOLOG"/>
    <property type="match status" value="1"/>
</dbReference>
<gene>
    <name evidence="9" type="ORF">TrVE_jg621</name>
</gene>
<feature type="region of interest" description="Disordered" evidence="7">
    <location>
        <begin position="1"/>
        <end position="21"/>
    </location>
</feature>
<dbReference type="SUPFAM" id="SSF56112">
    <property type="entry name" value="Protein kinase-like (PK-like)"/>
    <property type="match status" value="1"/>
</dbReference>
<dbReference type="GO" id="GO:0005524">
    <property type="term" value="F:ATP binding"/>
    <property type="evidence" value="ECO:0007669"/>
    <property type="project" value="UniProtKB-UniRule"/>
</dbReference>
<evidence type="ECO:0000313" key="9">
    <source>
        <dbReference type="EMBL" id="GMI10854.1"/>
    </source>
</evidence>
<dbReference type="PROSITE" id="PS50011">
    <property type="entry name" value="PROTEIN_KINASE_DOM"/>
    <property type="match status" value="1"/>
</dbReference>
<evidence type="ECO:0000256" key="4">
    <source>
        <dbReference type="ARBA" id="ARBA00022777"/>
    </source>
</evidence>
<dbReference type="Pfam" id="PF00069">
    <property type="entry name" value="Pkinase"/>
    <property type="match status" value="1"/>
</dbReference>
<dbReference type="Proteomes" id="UP001165160">
    <property type="component" value="Unassembled WGS sequence"/>
</dbReference>
<protein>
    <recommendedName>
        <fullName evidence="8">Protein kinase domain-containing protein</fullName>
    </recommendedName>
</protein>
<sequence length="526" mass="59418">MRSEQGLMGRDRDKFQARKRKAQKLKIEGEKDKVVVMGEKVDEEEVKVEEKEIILDIEDFGDETAEEKEEREAEDRRNARKRKRMEREQVQAMEEERGDSDLANKRRVDEFVAKEKQIPASAPAPAPAPATSTEDKGSDSGDDGFDMFADSPTLDTSNATKASTKTSSAGATDSKLADNWDDPEGYYKTLPGDVIIGRYQVVSFLGRGVFASVVRASDMKGEYGSNLAVKIIRNNSIMKKAAEKELEILKVLNDPSDRNNIVRLLDSAEHKEHVIMCFEGFSFNLREVLNKFGKGVGLSIDAVRSYSRQMLNGLYHMGKQRVIHQDLKPDNILVSADFLRIKICDMGSGCFENDGDRSPTPYLVSRFYRSPEVMMGLMYDRGVDLWSIGVTIFELCAGRVMFAGNDNCDMLRKIQEMLGPFPPKMIKRHMLAFPALGLEDKIHFNGDLEFFQKGVDKVTGYETTTPVRILKATNPIKPILLKATQKADRRHVADLVNFIEMMLTLDEKRRPSVEAVMRDAEFVKIK</sequence>
<evidence type="ECO:0000256" key="3">
    <source>
        <dbReference type="ARBA" id="ARBA00022741"/>
    </source>
</evidence>
<dbReference type="Gene3D" id="3.30.200.20">
    <property type="entry name" value="Phosphorylase Kinase, domain 1"/>
    <property type="match status" value="1"/>
</dbReference>
<dbReference type="PROSITE" id="PS00107">
    <property type="entry name" value="PROTEIN_KINASE_ATP"/>
    <property type="match status" value="1"/>
</dbReference>
<organism evidence="9 10">
    <name type="scientific">Triparma verrucosa</name>
    <dbReference type="NCBI Taxonomy" id="1606542"/>
    <lineage>
        <taxon>Eukaryota</taxon>
        <taxon>Sar</taxon>
        <taxon>Stramenopiles</taxon>
        <taxon>Ochrophyta</taxon>
        <taxon>Bolidophyceae</taxon>
        <taxon>Parmales</taxon>
        <taxon>Triparmaceae</taxon>
        <taxon>Triparma</taxon>
    </lineage>
</organism>
<name>A0A9W7FEP2_9STRA</name>
<evidence type="ECO:0000256" key="6">
    <source>
        <dbReference type="PROSITE-ProRule" id="PRU10141"/>
    </source>
</evidence>
<proteinExistence type="predicted"/>
<evidence type="ECO:0000259" key="8">
    <source>
        <dbReference type="PROSITE" id="PS50011"/>
    </source>
</evidence>
<feature type="compositionally biased region" description="Basic and acidic residues" evidence="7">
    <location>
        <begin position="1"/>
        <end position="16"/>
    </location>
</feature>
<dbReference type="Gene3D" id="1.10.510.10">
    <property type="entry name" value="Transferase(Phosphotransferase) domain 1"/>
    <property type="match status" value="1"/>
</dbReference>
<dbReference type="InterPro" id="IPR017441">
    <property type="entry name" value="Protein_kinase_ATP_BS"/>
</dbReference>
<keyword evidence="3 6" id="KW-0547">Nucleotide-binding</keyword>
<evidence type="ECO:0000256" key="1">
    <source>
        <dbReference type="ARBA" id="ARBA00022527"/>
    </source>
</evidence>
<feature type="compositionally biased region" description="Low complexity" evidence="7">
    <location>
        <begin position="146"/>
        <end position="174"/>
    </location>
</feature>
<feature type="region of interest" description="Disordered" evidence="7">
    <location>
        <begin position="57"/>
        <end position="177"/>
    </location>
</feature>
<feature type="compositionally biased region" description="Basic and acidic residues" evidence="7">
    <location>
        <begin position="99"/>
        <end position="117"/>
    </location>
</feature>
<feature type="domain" description="Protein kinase" evidence="8">
    <location>
        <begin position="199"/>
        <end position="523"/>
    </location>
</feature>
<feature type="binding site" evidence="6">
    <location>
        <position position="230"/>
    </location>
    <ligand>
        <name>ATP</name>
        <dbReference type="ChEBI" id="CHEBI:30616"/>
    </ligand>
</feature>
<evidence type="ECO:0000256" key="7">
    <source>
        <dbReference type="SAM" id="MobiDB-lite"/>
    </source>
</evidence>
<evidence type="ECO:0000256" key="2">
    <source>
        <dbReference type="ARBA" id="ARBA00022679"/>
    </source>
</evidence>
<dbReference type="PANTHER" id="PTHR24058">
    <property type="entry name" value="DUAL SPECIFICITY PROTEIN KINASE"/>
    <property type="match status" value="1"/>
</dbReference>
<keyword evidence="4" id="KW-0418">Kinase</keyword>
<evidence type="ECO:0000256" key="5">
    <source>
        <dbReference type="ARBA" id="ARBA00022840"/>
    </source>
</evidence>
<dbReference type="InterPro" id="IPR011009">
    <property type="entry name" value="Kinase-like_dom_sf"/>
</dbReference>
<evidence type="ECO:0000313" key="10">
    <source>
        <dbReference type="Proteomes" id="UP001165160"/>
    </source>
</evidence>
<dbReference type="InterPro" id="IPR008271">
    <property type="entry name" value="Ser/Thr_kinase_AS"/>
</dbReference>
<dbReference type="SMART" id="SM00220">
    <property type="entry name" value="S_TKc"/>
    <property type="match status" value="1"/>
</dbReference>
<dbReference type="AlphaFoldDB" id="A0A9W7FEP2"/>
<feature type="compositionally biased region" description="Basic and acidic residues" evidence="7">
    <location>
        <begin position="68"/>
        <end position="77"/>
    </location>
</feature>
<dbReference type="InterPro" id="IPR050494">
    <property type="entry name" value="Ser_Thr_dual-spec_kinase"/>
</dbReference>
<feature type="compositionally biased region" description="Acidic residues" evidence="7">
    <location>
        <begin position="57"/>
        <end position="67"/>
    </location>
</feature>
<dbReference type="PROSITE" id="PS00108">
    <property type="entry name" value="PROTEIN_KINASE_ST"/>
    <property type="match status" value="1"/>
</dbReference>
<keyword evidence="1" id="KW-0723">Serine/threonine-protein kinase</keyword>
<dbReference type="EMBL" id="BRXX01000422">
    <property type="protein sequence ID" value="GMI10854.1"/>
    <property type="molecule type" value="Genomic_DNA"/>
</dbReference>
<keyword evidence="10" id="KW-1185">Reference proteome</keyword>
<comment type="caution">
    <text evidence="9">The sequence shown here is derived from an EMBL/GenBank/DDBJ whole genome shotgun (WGS) entry which is preliminary data.</text>
</comment>
<keyword evidence="2" id="KW-0808">Transferase</keyword>
<dbReference type="InterPro" id="IPR000719">
    <property type="entry name" value="Prot_kinase_dom"/>
</dbReference>
<dbReference type="GO" id="GO:0004674">
    <property type="term" value="F:protein serine/threonine kinase activity"/>
    <property type="evidence" value="ECO:0007669"/>
    <property type="project" value="UniProtKB-KW"/>
</dbReference>
<reference evidence="10" key="1">
    <citation type="journal article" date="2023" name="Commun. Biol.">
        <title>Genome analysis of Parmales, the sister group of diatoms, reveals the evolutionary specialization of diatoms from phago-mixotrophs to photoautotrophs.</title>
        <authorList>
            <person name="Ban H."/>
            <person name="Sato S."/>
            <person name="Yoshikawa S."/>
            <person name="Yamada K."/>
            <person name="Nakamura Y."/>
            <person name="Ichinomiya M."/>
            <person name="Sato N."/>
            <person name="Blanc-Mathieu R."/>
            <person name="Endo H."/>
            <person name="Kuwata A."/>
            <person name="Ogata H."/>
        </authorList>
    </citation>
    <scope>NUCLEOTIDE SEQUENCE [LARGE SCALE GENOMIC DNA]</scope>
    <source>
        <strain evidence="10">NIES 3699</strain>
    </source>
</reference>